<feature type="region of interest" description="Disordered" evidence="1">
    <location>
        <begin position="89"/>
        <end position="111"/>
    </location>
</feature>
<proteinExistence type="predicted"/>
<dbReference type="Proteomes" id="UP001157126">
    <property type="component" value="Unassembled WGS sequence"/>
</dbReference>
<gene>
    <name evidence="2" type="ORF">GCM10025883_17800</name>
</gene>
<reference evidence="3" key="1">
    <citation type="journal article" date="2019" name="Int. J. Syst. Evol. Microbiol.">
        <title>The Global Catalogue of Microorganisms (GCM) 10K type strain sequencing project: providing services to taxonomists for standard genome sequencing and annotation.</title>
        <authorList>
            <consortium name="The Broad Institute Genomics Platform"/>
            <consortium name="The Broad Institute Genome Sequencing Center for Infectious Disease"/>
            <person name="Wu L."/>
            <person name="Ma J."/>
        </authorList>
    </citation>
    <scope>NUCLEOTIDE SEQUENCE [LARGE SCALE GENOMIC DNA]</scope>
    <source>
        <strain evidence="3">NBRC 113072</strain>
    </source>
</reference>
<evidence type="ECO:0000313" key="2">
    <source>
        <dbReference type="EMBL" id="GMA39735.1"/>
    </source>
</evidence>
<dbReference type="EMBL" id="BSUO01000001">
    <property type="protein sequence ID" value="GMA39735.1"/>
    <property type="molecule type" value="Genomic_DNA"/>
</dbReference>
<keyword evidence="3" id="KW-1185">Reference proteome</keyword>
<name>A0ABQ6IQW9_9MICO</name>
<evidence type="ECO:0000313" key="3">
    <source>
        <dbReference type="Proteomes" id="UP001157126"/>
    </source>
</evidence>
<protein>
    <submittedName>
        <fullName evidence="2">Uncharacterized protein</fullName>
    </submittedName>
</protein>
<sequence>MQVDGDGVRDLGGRRGVESVDDDVRGRPPAAAVGLAAGVDQLAHGADQDGAARLVEDLFVEFGEKVEIAAQGLGLRGAQDGCVRGHGLSLGTPGGGTSGPLAPLAGRRVQP</sequence>
<feature type="compositionally biased region" description="Low complexity" evidence="1">
    <location>
        <begin position="99"/>
        <end position="111"/>
    </location>
</feature>
<accession>A0ABQ6IQW9</accession>
<feature type="compositionally biased region" description="Basic and acidic residues" evidence="1">
    <location>
        <begin position="1"/>
        <end position="26"/>
    </location>
</feature>
<feature type="region of interest" description="Disordered" evidence="1">
    <location>
        <begin position="1"/>
        <end position="28"/>
    </location>
</feature>
<organism evidence="2 3">
    <name type="scientific">Mobilicoccus caccae</name>
    <dbReference type="NCBI Taxonomy" id="1859295"/>
    <lineage>
        <taxon>Bacteria</taxon>
        <taxon>Bacillati</taxon>
        <taxon>Actinomycetota</taxon>
        <taxon>Actinomycetes</taxon>
        <taxon>Micrococcales</taxon>
        <taxon>Dermatophilaceae</taxon>
        <taxon>Mobilicoccus</taxon>
    </lineage>
</organism>
<comment type="caution">
    <text evidence="2">The sequence shown here is derived from an EMBL/GenBank/DDBJ whole genome shotgun (WGS) entry which is preliminary data.</text>
</comment>
<evidence type="ECO:0000256" key="1">
    <source>
        <dbReference type="SAM" id="MobiDB-lite"/>
    </source>
</evidence>